<name>A0AAV6TFY6_9ARAC</name>
<evidence type="ECO:0000313" key="3">
    <source>
        <dbReference type="Proteomes" id="UP000827092"/>
    </source>
</evidence>
<reference evidence="2 3" key="1">
    <citation type="journal article" date="2022" name="Nat. Ecol. Evol.">
        <title>A masculinizing supergene underlies an exaggerated male reproductive morph in a spider.</title>
        <authorList>
            <person name="Hendrickx F."/>
            <person name="De Corte Z."/>
            <person name="Sonet G."/>
            <person name="Van Belleghem S.M."/>
            <person name="Kostlbacher S."/>
            <person name="Vangestel C."/>
        </authorList>
    </citation>
    <scope>NUCLEOTIDE SEQUENCE [LARGE SCALE GENOMIC DNA]</scope>
    <source>
        <strain evidence="2">W744_W776</strain>
    </source>
</reference>
<accession>A0AAV6TFY6</accession>
<dbReference type="AlphaFoldDB" id="A0AAV6TFY6"/>
<comment type="caution">
    <text evidence="2">The sequence shown here is derived from an EMBL/GenBank/DDBJ whole genome shotgun (WGS) entry which is preliminary data.</text>
</comment>
<feature type="compositionally biased region" description="Basic residues" evidence="1">
    <location>
        <begin position="106"/>
        <end position="118"/>
    </location>
</feature>
<evidence type="ECO:0000313" key="2">
    <source>
        <dbReference type="EMBL" id="KAG8170730.1"/>
    </source>
</evidence>
<proteinExistence type="predicted"/>
<organism evidence="2 3">
    <name type="scientific">Oedothorax gibbosus</name>
    <dbReference type="NCBI Taxonomy" id="931172"/>
    <lineage>
        <taxon>Eukaryota</taxon>
        <taxon>Metazoa</taxon>
        <taxon>Ecdysozoa</taxon>
        <taxon>Arthropoda</taxon>
        <taxon>Chelicerata</taxon>
        <taxon>Arachnida</taxon>
        <taxon>Araneae</taxon>
        <taxon>Araneomorphae</taxon>
        <taxon>Entelegynae</taxon>
        <taxon>Araneoidea</taxon>
        <taxon>Linyphiidae</taxon>
        <taxon>Erigoninae</taxon>
        <taxon>Oedothorax</taxon>
    </lineage>
</organism>
<dbReference type="EMBL" id="JAFNEN010004973">
    <property type="protein sequence ID" value="KAG8170730.1"/>
    <property type="molecule type" value="Genomic_DNA"/>
</dbReference>
<protein>
    <submittedName>
        <fullName evidence="2">Uncharacterized protein</fullName>
    </submittedName>
</protein>
<gene>
    <name evidence="2" type="ORF">JTE90_000414</name>
</gene>
<feature type="region of interest" description="Disordered" evidence="1">
    <location>
        <begin position="103"/>
        <end position="123"/>
    </location>
</feature>
<evidence type="ECO:0000256" key="1">
    <source>
        <dbReference type="SAM" id="MobiDB-lite"/>
    </source>
</evidence>
<sequence length="204" mass="23748">MIGRADIEGSKRTSLYERLAVPRASIPVVKSSDTSCIKLVKSKRIDRPCFRSPIHTGKIKIKRLLPFLLYASVLVTRGCSPWRPCLRIWVRTRHRTYTISLGIKGQQRRHRTRKRRGAFTRTASPISTSRFQGHELLQRKDKLFPVLRRRLRVSVAYRMVPKDISPCRVGNINPIPVRSRQRENTRFVLRFGRRLASERISPIP</sequence>
<dbReference type="Proteomes" id="UP000827092">
    <property type="component" value="Unassembled WGS sequence"/>
</dbReference>
<keyword evidence="3" id="KW-1185">Reference proteome</keyword>